<evidence type="ECO:0000256" key="21">
    <source>
        <dbReference type="PIRNR" id="PIRNR000381"/>
    </source>
</evidence>
<dbReference type="PROSITE" id="PS51332">
    <property type="entry name" value="B12_BINDING"/>
    <property type="match status" value="1"/>
</dbReference>
<evidence type="ECO:0000256" key="15">
    <source>
        <dbReference type="ARBA" id="ARBA00022833"/>
    </source>
</evidence>
<dbReference type="Pfam" id="PF02607">
    <property type="entry name" value="B12-binding_2"/>
    <property type="match status" value="1"/>
</dbReference>
<dbReference type="InterPro" id="IPR000489">
    <property type="entry name" value="Pterin-binding_dom"/>
</dbReference>
<protein>
    <recommendedName>
        <fullName evidence="7 20">Methionine synthase</fullName>
        <ecNumber evidence="6 20">2.1.1.13</ecNumber>
    </recommendedName>
    <alternativeName>
        <fullName evidence="19 21">5-methyltetrahydrofolate--homocysteine methyltransferase</fullName>
    </alternativeName>
</protein>
<comment type="domain">
    <text evidence="21">Modular enzyme with four functionally distinct domains. The isolated Hcy-binding domain catalyzes methyl transfer from free methylcobalamin to homocysteine. The Hcy-binding domain in association with the pterin-binding domain catalyzes the methylation of cob(I)alamin by methyltetrahydrofolate and the methylation of homocysteine. The B12-binding domain binds the cofactor. The AdoMet activation domain binds S-adenosyl-L-methionine. Under aerobic conditions cob(I)alamin can be converted to inactive cob(II)alamin. Reductive methylation by S-adenosyl-L-methionine and flavodoxin regenerates methylcobalamin.</text>
</comment>
<proteinExistence type="inferred from homology"/>
<feature type="binding site" evidence="23">
    <location>
        <position position="1087"/>
    </location>
    <ligand>
        <name>S-adenosyl-L-methionine</name>
        <dbReference type="ChEBI" id="CHEBI:59789"/>
    </ligand>
</feature>
<evidence type="ECO:0000313" key="32">
    <source>
        <dbReference type="Proteomes" id="UP000010847"/>
    </source>
</evidence>
<dbReference type="RefSeq" id="WP_156922786.1">
    <property type="nucleotide sequence ID" value="NZ_CP007032.1"/>
</dbReference>
<dbReference type="PROSITE" id="PS50972">
    <property type="entry name" value="PTERIN_BINDING"/>
    <property type="match status" value="1"/>
</dbReference>
<evidence type="ECO:0000256" key="3">
    <source>
        <dbReference type="ARBA" id="ARBA00001956"/>
    </source>
</evidence>
<comment type="cofactor">
    <cofactor evidence="3 21 22">
        <name>methylcob(III)alamin</name>
        <dbReference type="ChEBI" id="CHEBI:28115"/>
    </cofactor>
</comment>
<dbReference type="InterPro" id="IPR036724">
    <property type="entry name" value="Cobalamin-bd_sf"/>
</dbReference>
<feature type="binding site" description="axial binding residue" evidence="22">
    <location>
        <position position="720"/>
    </location>
    <ligand>
        <name>methylcob(III)alamin</name>
        <dbReference type="ChEBI" id="CHEBI:28115"/>
    </ligand>
    <ligandPart>
        <name>Co</name>
        <dbReference type="ChEBI" id="CHEBI:27638"/>
    </ligandPart>
</feature>
<comment type="similarity">
    <text evidence="5">Belongs to the vitamin-B12 dependent methionine synthase family.</text>
</comment>
<dbReference type="FunFam" id="3.20.20.20:FF:000017">
    <property type="entry name" value="Methionine synthase"/>
    <property type="match status" value="1"/>
</dbReference>
<dbReference type="Gene3D" id="3.10.196.10">
    <property type="entry name" value="Vitamin B12-dependent methionine synthase, activation domain"/>
    <property type="match status" value="1"/>
</dbReference>
<dbReference type="STRING" id="871968.DESME_03780"/>
<feature type="domain" description="Pterin-binding" evidence="27">
    <location>
        <begin position="333"/>
        <end position="587"/>
    </location>
</feature>
<evidence type="ECO:0000259" key="27">
    <source>
        <dbReference type="PROSITE" id="PS50972"/>
    </source>
</evidence>
<dbReference type="Gene3D" id="1.10.1240.10">
    <property type="entry name" value="Methionine synthase domain"/>
    <property type="match status" value="1"/>
</dbReference>
<dbReference type="UniPathway" id="UPA00051">
    <property type="reaction ID" value="UER00081"/>
</dbReference>
<dbReference type="Pfam" id="PF00809">
    <property type="entry name" value="Pterin_bind"/>
    <property type="match status" value="1"/>
</dbReference>
<feature type="domain" description="B12-binding" evidence="29">
    <location>
        <begin position="707"/>
        <end position="842"/>
    </location>
</feature>
<evidence type="ECO:0000256" key="2">
    <source>
        <dbReference type="ARBA" id="ARBA00001947"/>
    </source>
</evidence>
<feature type="domain" description="B12-binding N-terminal" evidence="30">
    <location>
        <begin position="614"/>
        <end position="707"/>
    </location>
</feature>
<dbReference type="SUPFAM" id="SSF56507">
    <property type="entry name" value="Methionine synthase activation domain-like"/>
    <property type="match status" value="1"/>
</dbReference>
<evidence type="ECO:0000256" key="6">
    <source>
        <dbReference type="ARBA" id="ARBA00012032"/>
    </source>
</evidence>
<keyword evidence="14" id="KW-0677">Repeat</keyword>
<dbReference type="SMART" id="SM01018">
    <property type="entry name" value="B12-binding_2"/>
    <property type="match status" value="1"/>
</dbReference>
<dbReference type="Pfam" id="PF02310">
    <property type="entry name" value="B12-binding"/>
    <property type="match status" value="1"/>
</dbReference>
<evidence type="ECO:0000256" key="1">
    <source>
        <dbReference type="ARBA" id="ARBA00001700"/>
    </source>
</evidence>
<feature type="region of interest" description="Disordered" evidence="25">
    <location>
        <begin position="843"/>
        <end position="865"/>
    </location>
</feature>
<feature type="domain" description="Hcy-binding" evidence="26">
    <location>
        <begin position="1"/>
        <end position="303"/>
    </location>
</feature>
<dbReference type="Gene3D" id="3.20.20.20">
    <property type="entry name" value="Dihydropteroate synthase-like"/>
    <property type="match status" value="1"/>
</dbReference>
<dbReference type="InterPro" id="IPR037010">
    <property type="entry name" value="VitB12-dep_Met_synth_activ_sf"/>
</dbReference>
<keyword evidence="9 21" id="KW-0028">Amino-acid biosynthesis</keyword>
<dbReference type="OrthoDB" id="9803687at2"/>
<feature type="compositionally biased region" description="Basic and acidic residues" evidence="25">
    <location>
        <begin position="852"/>
        <end position="865"/>
    </location>
</feature>
<dbReference type="SUPFAM" id="SSF52242">
    <property type="entry name" value="Cobalamin (vitamin B12)-binding domain"/>
    <property type="match status" value="1"/>
</dbReference>
<feature type="binding site" evidence="23">
    <location>
        <position position="821"/>
    </location>
    <ligand>
        <name>methylcob(III)alamin</name>
        <dbReference type="ChEBI" id="CHEBI:28115"/>
    </ligand>
</feature>
<dbReference type="SUPFAM" id="SSF47644">
    <property type="entry name" value="Methionine synthase domain"/>
    <property type="match status" value="1"/>
</dbReference>
<dbReference type="FunFam" id="3.20.20.330:FF:000001">
    <property type="entry name" value="Methionine synthase"/>
    <property type="match status" value="1"/>
</dbReference>
<comment type="cofactor">
    <cofactor evidence="2 21 24">
        <name>Zn(2+)</name>
        <dbReference type="ChEBI" id="CHEBI:29105"/>
    </cofactor>
</comment>
<dbReference type="KEGG" id="dmt:DESME_03780"/>
<dbReference type="InterPro" id="IPR036589">
    <property type="entry name" value="HCY_dom_sf"/>
</dbReference>
<dbReference type="PIRSF" id="PIRSF000381">
    <property type="entry name" value="MetH"/>
    <property type="match status" value="1"/>
</dbReference>
<dbReference type="GO" id="GO:0031419">
    <property type="term" value="F:cobalamin binding"/>
    <property type="evidence" value="ECO:0007669"/>
    <property type="project" value="UniProtKB-UniRule"/>
</dbReference>
<dbReference type="GO" id="GO:0008705">
    <property type="term" value="F:methionine synthase activity"/>
    <property type="evidence" value="ECO:0007669"/>
    <property type="project" value="UniProtKB-UniRule"/>
</dbReference>
<dbReference type="EMBL" id="CP007032">
    <property type="protein sequence ID" value="AHF06273.1"/>
    <property type="molecule type" value="Genomic_DNA"/>
</dbReference>
<evidence type="ECO:0000256" key="5">
    <source>
        <dbReference type="ARBA" id="ARBA00010398"/>
    </source>
</evidence>
<dbReference type="PROSITE" id="PS50974">
    <property type="entry name" value="ADOMET_ACTIVATION"/>
    <property type="match status" value="1"/>
</dbReference>
<evidence type="ECO:0000256" key="17">
    <source>
        <dbReference type="ARBA" id="ARBA00023285"/>
    </source>
</evidence>
<evidence type="ECO:0000256" key="22">
    <source>
        <dbReference type="PIRSR" id="PIRSR000381-1"/>
    </source>
</evidence>
<keyword evidence="12 21" id="KW-0949">S-adenosyl-L-methionine</keyword>
<evidence type="ECO:0000256" key="11">
    <source>
        <dbReference type="ARBA" id="ARBA00022679"/>
    </source>
</evidence>
<dbReference type="EC" id="2.1.1.13" evidence="6 20"/>
<dbReference type="Pfam" id="PF02965">
    <property type="entry name" value="Met_synt_B12"/>
    <property type="match status" value="1"/>
</dbReference>
<dbReference type="InterPro" id="IPR006158">
    <property type="entry name" value="Cobalamin-bd"/>
</dbReference>
<dbReference type="InterPro" id="IPR004223">
    <property type="entry name" value="VitB12-dep_Met_synth_activ_dom"/>
</dbReference>
<dbReference type="Proteomes" id="UP000010847">
    <property type="component" value="Chromosome"/>
</dbReference>
<evidence type="ECO:0000256" key="12">
    <source>
        <dbReference type="ARBA" id="ARBA00022691"/>
    </source>
</evidence>
<evidence type="ECO:0000256" key="4">
    <source>
        <dbReference type="ARBA" id="ARBA00005178"/>
    </source>
</evidence>
<keyword evidence="16 21" id="KW-0486">Methionine biosynthesis</keyword>
<dbReference type="GO" id="GO:0008270">
    <property type="term" value="F:zinc ion binding"/>
    <property type="evidence" value="ECO:0007669"/>
    <property type="project" value="UniProtKB-UniRule"/>
</dbReference>
<dbReference type="InterPro" id="IPR011005">
    <property type="entry name" value="Dihydropteroate_synth-like_sf"/>
</dbReference>
<sequence length="1144" mass="125311">MTRFEEELGKRILIIDGAMGTMLQRANLTVKDFGGEEYEGCNEILTLTRPEVIRSVHEAYLEAGADLIETNTFGATTVVLAEYNLADRDQELNRESAKIAREAADRYSTPQKPRFVAGSMGPTTKSLSLTGGVTFEELEEAYYRQAVILIEGGVDVLLVETAQDTLNVKAAGSGIQRAFADQGLELPVMVSGTIEPMGTTLAGQNIEAFYVSIAHLHPISVGLNCATGPEFMRDHIRSLAQIADCGVSCYPNAGLPDEDGHYHEEPEGLAHKMVGFAEKGWLNIAGGCCGTTPEHVRALTKALQGYSPRPIEAHHLSAVSGLEPVYAEDENRPLIVGERTNVIGSKKFRDLIADGHFEEASEIARAQVKKNAQVIDVCLANPDRDEYADMAEFLPYVVKKVKAPLMIDSTDPKVIELGLKRSQGKAIINSINLEEGLTRFNEVVPLLRTYGAAVVVGTIDEQGMAITKEKKLEVAKRSYDVLTEKGVPAEDIIFDPLTFPVATGDETYIGSARETVEGIRLIKQAFPQCKTILGVSNVSFGLPAAGREVLNAVFLYHTTKAGLDYAIVNAEKLVRFASLSEEEKKLADDLLFETNEETVSRFAEFYRNKTVQSKVTEQKNLSLEERLGQYVIEGSKEGLFKDLEEGLQKYGALELINGPLMKGMGEVGRLFNANQLIVAEVLQSAEVMKAAVTYLEPYLEKKDAAVKGKILLATVKGDVHDIGKNLLEIILSNNGFDVVNLGIKVSPEQIIAACEKEKPDAIGLSGLLVKSAQQMIVTAQDLKNAGISLPLLTGGAALTARFVENRIAPEYDGPVLYAGDAMKGLELANQYVKAGSVISGKSGVRTESNLSQDEKKANSDEPKQGAELLENHRSSISLVSPVIPPDIERHVLRDYPIGQLWPYINQKMLLGKHLGIKGDVEQRLAEGDSQVVKVYETVEKIIKEAKETGKIKAQGIYQFFPAQAAGDEILIYDALDQSKVIKRFHFPRQVKEPYLCLADFLQPVSSGKMDYLGMFVVTAGQGVREEAQQLKEQGAYLESYALQALALELAEGFAERIHHMMRDAWGISDPVEMMMKERLAARYRGLRVSFGYPACPALEDQKKLFGLIKPEDIGIELTEGLMMEPEASVSALVFAHPEAKYFAV</sequence>
<evidence type="ECO:0000259" key="29">
    <source>
        <dbReference type="PROSITE" id="PS51332"/>
    </source>
</evidence>
<dbReference type="PANTHER" id="PTHR45833:SF1">
    <property type="entry name" value="METHIONINE SYNTHASE"/>
    <property type="match status" value="1"/>
</dbReference>
<evidence type="ECO:0000256" key="10">
    <source>
        <dbReference type="ARBA" id="ARBA00022628"/>
    </source>
</evidence>
<comment type="pathway">
    <text evidence="4 21">Amino-acid biosynthesis; L-methionine biosynthesis via de novo pathway; L-methionine from L-homocysteine (MetH route): step 1/1.</text>
</comment>
<evidence type="ECO:0000256" key="9">
    <source>
        <dbReference type="ARBA" id="ARBA00022605"/>
    </source>
</evidence>
<feature type="binding site" evidence="23">
    <location>
        <position position="765"/>
    </location>
    <ligand>
        <name>methylcob(III)alamin</name>
        <dbReference type="ChEBI" id="CHEBI:28115"/>
    </ligand>
</feature>
<dbReference type="GO" id="GO:0005829">
    <property type="term" value="C:cytosol"/>
    <property type="evidence" value="ECO:0007669"/>
    <property type="project" value="TreeGrafter"/>
</dbReference>
<evidence type="ECO:0000256" key="18">
    <source>
        <dbReference type="ARBA" id="ARBA00025552"/>
    </source>
</evidence>
<dbReference type="NCBIfam" id="TIGR02082">
    <property type="entry name" value="metH"/>
    <property type="match status" value="1"/>
</dbReference>
<evidence type="ECO:0000259" key="28">
    <source>
        <dbReference type="PROSITE" id="PS50974"/>
    </source>
</evidence>
<keyword evidence="11 21" id="KW-0808">Transferase</keyword>
<keyword evidence="13 21" id="KW-0479">Metal-binding</keyword>
<evidence type="ECO:0000256" key="20">
    <source>
        <dbReference type="NCBIfam" id="TIGR02082"/>
    </source>
</evidence>
<dbReference type="SUPFAM" id="SSF82282">
    <property type="entry name" value="Homocysteine S-methyltransferase"/>
    <property type="match status" value="1"/>
</dbReference>
<dbReference type="InterPro" id="IPR003726">
    <property type="entry name" value="HCY_dom"/>
</dbReference>
<evidence type="ECO:0000259" key="26">
    <source>
        <dbReference type="PROSITE" id="PS50970"/>
    </source>
</evidence>
<evidence type="ECO:0000256" key="19">
    <source>
        <dbReference type="ARBA" id="ARBA00031040"/>
    </source>
</evidence>
<dbReference type="InterPro" id="IPR050554">
    <property type="entry name" value="Met_Synthase/Corrinoid"/>
</dbReference>
<comment type="catalytic activity">
    <reaction evidence="1 21">
        <text>(6S)-5-methyl-5,6,7,8-tetrahydrofolate + L-homocysteine = (6S)-5,6,7,8-tetrahydrofolate + L-methionine</text>
        <dbReference type="Rhea" id="RHEA:11172"/>
        <dbReference type="ChEBI" id="CHEBI:18608"/>
        <dbReference type="ChEBI" id="CHEBI:57453"/>
        <dbReference type="ChEBI" id="CHEBI:57844"/>
        <dbReference type="ChEBI" id="CHEBI:58199"/>
        <dbReference type="EC" id="2.1.1.13"/>
    </reaction>
</comment>
<evidence type="ECO:0000256" key="25">
    <source>
        <dbReference type="SAM" id="MobiDB-lite"/>
    </source>
</evidence>
<dbReference type="GO" id="GO:0032259">
    <property type="term" value="P:methylation"/>
    <property type="evidence" value="ECO:0007669"/>
    <property type="project" value="UniProtKB-KW"/>
</dbReference>
<dbReference type="InterPro" id="IPR011822">
    <property type="entry name" value="MetH"/>
</dbReference>
<dbReference type="AlphaFoldDB" id="W0E9T3"/>
<name>W0E9T3_9FIRM</name>
<dbReference type="PROSITE" id="PS50970">
    <property type="entry name" value="HCY"/>
    <property type="match status" value="1"/>
</dbReference>
<feature type="binding site" evidence="23">
    <location>
        <begin position="1141"/>
        <end position="1142"/>
    </location>
    <ligand>
        <name>S-adenosyl-L-methionine</name>
        <dbReference type="ChEBI" id="CHEBI:59789"/>
    </ligand>
</feature>
<evidence type="ECO:0000256" key="8">
    <source>
        <dbReference type="ARBA" id="ARBA00022603"/>
    </source>
</evidence>
<evidence type="ECO:0000256" key="13">
    <source>
        <dbReference type="ARBA" id="ARBA00022723"/>
    </source>
</evidence>
<evidence type="ECO:0000256" key="7">
    <source>
        <dbReference type="ARBA" id="ARBA00013998"/>
    </source>
</evidence>
<comment type="function">
    <text evidence="18 21">Catalyzes the transfer of a methyl group from methyl-cobalamin to homocysteine, yielding enzyme-bound cob(I)alamin and methionine. Subsequently, remethylates the cofactor using methyltetrahydrofolate.</text>
</comment>
<dbReference type="Gene3D" id="3.40.50.280">
    <property type="entry name" value="Cobalamin-binding domain"/>
    <property type="match status" value="1"/>
</dbReference>
<dbReference type="Gene3D" id="3.20.20.330">
    <property type="entry name" value="Homocysteine-binding-like domain"/>
    <property type="match status" value="1"/>
</dbReference>
<keyword evidence="8 21" id="KW-0489">Methyltransferase</keyword>
<accession>W0E9T3</accession>
<reference evidence="31 32" key="1">
    <citation type="submission" date="2013-12" db="EMBL/GenBank/DDBJ databases">
        <authorList>
            <consortium name="DOE Joint Genome Institute"/>
            <person name="Smidt H."/>
            <person name="Huntemann M."/>
            <person name="Han J."/>
            <person name="Chen A."/>
            <person name="Kyrpides N."/>
            <person name="Mavromatis K."/>
            <person name="Markowitz V."/>
            <person name="Palaniappan K."/>
            <person name="Ivanova N."/>
            <person name="Schaumberg A."/>
            <person name="Pati A."/>
            <person name="Liolios K."/>
            <person name="Nordberg H.P."/>
            <person name="Cantor M.N."/>
            <person name="Hua S.X."/>
            <person name="Woyke T."/>
        </authorList>
    </citation>
    <scope>NUCLEOTIDE SEQUENCE [LARGE SCALE GENOMIC DNA]</scope>
    <source>
        <strain evidence="32">DSM 15288</strain>
    </source>
</reference>
<dbReference type="InterPro" id="IPR003759">
    <property type="entry name" value="Cbl-bd_cap"/>
</dbReference>
<evidence type="ECO:0000256" key="14">
    <source>
        <dbReference type="ARBA" id="ARBA00022737"/>
    </source>
</evidence>
<evidence type="ECO:0000256" key="24">
    <source>
        <dbReference type="PROSITE-ProRule" id="PRU00333"/>
    </source>
</evidence>
<feature type="binding site" evidence="22 24">
    <location>
        <position position="225"/>
    </location>
    <ligand>
        <name>Zn(2+)</name>
        <dbReference type="ChEBI" id="CHEBI:29105"/>
    </ligand>
</feature>
<gene>
    <name evidence="31" type="ORF">DESME_03780</name>
</gene>
<dbReference type="SUPFAM" id="SSF51717">
    <property type="entry name" value="Dihydropteroate synthetase-like"/>
    <property type="match status" value="1"/>
</dbReference>
<dbReference type="GO" id="GO:0050667">
    <property type="term" value="P:homocysteine metabolic process"/>
    <property type="evidence" value="ECO:0007669"/>
    <property type="project" value="TreeGrafter"/>
</dbReference>
<dbReference type="Pfam" id="PF02574">
    <property type="entry name" value="S-methyl_trans"/>
    <property type="match status" value="1"/>
</dbReference>
<keyword evidence="32" id="KW-1185">Reference proteome</keyword>
<keyword evidence="15 21" id="KW-0862">Zinc</keyword>
<keyword evidence="17 21" id="KW-0170">Cobalt</keyword>
<evidence type="ECO:0000256" key="23">
    <source>
        <dbReference type="PIRSR" id="PIRSR000381-2"/>
    </source>
</evidence>
<evidence type="ECO:0000313" key="31">
    <source>
        <dbReference type="EMBL" id="AHF06273.1"/>
    </source>
</evidence>
<feature type="binding site" evidence="23">
    <location>
        <begin position="717"/>
        <end position="721"/>
    </location>
    <ligand>
        <name>methylcob(III)alamin</name>
        <dbReference type="ChEBI" id="CHEBI:28115"/>
    </ligand>
</feature>
<feature type="binding site" evidence="22 24">
    <location>
        <position position="289"/>
    </location>
    <ligand>
        <name>Zn(2+)</name>
        <dbReference type="ChEBI" id="CHEBI:29105"/>
    </ligand>
</feature>
<keyword evidence="10 21" id="KW-0846">Cobalamin</keyword>
<evidence type="ECO:0000259" key="30">
    <source>
        <dbReference type="PROSITE" id="PS51337"/>
    </source>
</evidence>
<dbReference type="eggNOG" id="COG1410">
    <property type="taxonomic scope" value="Bacteria"/>
</dbReference>
<dbReference type="eggNOG" id="COG0646">
    <property type="taxonomic scope" value="Bacteria"/>
</dbReference>
<evidence type="ECO:0000256" key="16">
    <source>
        <dbReference type="ARBA" id="ARBA00023167"/>
    </source>
</evidence>
<dbReference type="PANTHER" id="PTHR45833">
    <property type="entry name" value="METHIONINE SYNTHASE"/>
    <property type="match status" value="1"/>
</dbReference>
<feature type="domain" description="AdoMet activation" evidence="28">
    <location>
        <begin position="857"/>
        <end position="1144"/>
    </location>
</feature>
<dbReference type="HOGENOM" id="CLU_004914_4_0_9"/>
<dbReference type="GO" id="GO:0046653">
    <property type="term" value="P:tetrahydrofolate metabolic process"/>
    <property type="evidence" value="ECO:0007669"/>
    <property type="project" value="TreeGrafter"/>
</dbReference>
<dbReference type="PROSITE" id="PS51337">
    <property type="entry name" value="B12_BINDING_NTER"/>
    <property type="match status" value="1"/>
</dbReference>
<organism evidence="31 32">
    <name type="scientific">Desulfitobacterium metallireducens DSM 15288</name>
    <dbReference type="NCBI Taxonomy" id="871968"/>
    <lineage>
        <taxon>Bacteria</taxon>
        <taxon>Bacillati</taxon>
        <taxon>Bacillota</taxon>
        <taxon>Clostridia</taxon>
        <taxon>Eubacteriales</taxon>
        <taxon>Desulfitobacteriaceae</taxon>
        <taxon>Desulfitobacterium</taxon>
    </lineage>
</organism>
<feature type="binding site" evidence="22 24">
    <location>
        <position position="288"/>
    </location>
    <ligand>
        <name>Zn(2+)</name>
        <dbReference type="ChEBI" id="CHEBI:29105"/>
    </ligand>
</feature>
<dbReference type="InterPro" id="IPR036594">
    <property type="entry name" value="Meth_synthase_dom"/>
</dbReference>